<keyword evidence="2" id="KW-1185">Reference proteome</keyword>
<evidence type="ECO:0000313" key="2">
    <source>
        <dbReference type="Proteomes" id="UP001279734"/>
    </source>
</evidence>
<sequence length="141" mass="15558">MLLFYALLARGGLCRIVRSHYFKPSQLSGSWDVRFLLENLVGVGDGLCCRCWVICCEPVAEWRYSLRFQSCYCGRLCGAWSVFASLLMVDKSLEKVLICWLKVHVLKDVAAGLLEAVAGPGKRTLLLLIANAVDVGGLGFV</sequence>
<evidence type="ECO:0000313" key="1">
    <source>
        <dbReference type="EMBL" id="GMH12948.1"/>
    </source>
</evidence>
<organism evidence="1 2">
    <name type="scientific">Nepenthes gracilis</name>
    <name type="common">Slender pitcher plant</name>
    <dbReference type="NCBI Taxonomy" id="150966"/>
    <lineage>
        <taxon>Eukaryota</taxon>
        <taxon>Viridiplantae</taxon>
        <taxon>Streptophyta</taxon>
        <taxon>Embryophyta</taxon>
        <taxon>Tracheophyta</taxon>
        <taxon>Spermatophyta</taxon>
        <taxon>Magnoliopsida</taxon>
        <taxon>eudicotyledons</taxon>
        <taxon>Gunneridae</taxon>
        <taxon>Pentapetalae</taxon>
        <taxon>Caryophyllales</taxon>
        <taxon>Nepenthaceae</taxon>
        <taxon>Nepenthes</taxon>
    </lineage>
</organism>
<reference evidence="1" key="1">
    <citation type="submission" date="2023-05" db="EMBL/GenBank/DDBJ databases">
        <title>Nepenthes gracilis genome sequencing.</title>
        <authorList>
            <person name="Fukushima K."/>
        </authorList>
    </citation>
    <scope>NUCLEOTIDE SEQUENCE</scope>
    <source>
        <strain evidence="1">SING2019-196</strain>
    </source>
</reference>
<dbReference type="Proteomes" id="UP001279734">
    <property type="component" value="Unassembled WGS sequence"/>
</dbReference>
<proteinExistence type="predicted"/>
<dbReference type="EMBL" id="BSYO01000012">
    <property type="protein sequence ID" value="GMH12948.1"/>
    <property type="molecule type" value="Genomic_DNA"/>
</dbReference>
<name>A0AAD3SK53_NEPGR</name>
<accession>A0AAD3SK53</accession>
<dbReference type="AlphaFoldDB" id="A0AAD3SK53"/>
<comment type="caution">
    <text evidence="1">The sequence shown here is derived from an EMBL/GenBank/DDBJ whole genome shotgun (WGS) entry which is preliminary data.</text>
</comment>
<gene>
    <name evidence="1" type="ORF">Nepgr_014789</name>
</gene>
<protein>
    <submittedName>
        <fullName evidence="1">Uncharacterized protein</fullName>
    </submittedName>
</protein>